<dbReference type="EMBL" id="JAENHL010000006">
    <property type="protein sequence ID" value="MBK1866105.1"/>
    <property type="molecule type" value="Genomic_DNA"/>
</dbReference>
<name>A0ACC5R0C5_9HYPH</name>
<gene>
    <name evidence="1" type="ORF">JHL16_07040</name>
</gene>
<dbReference type="Proteomes" id="UP000616151">
    <property type="component" value="Unassembled WGS sequence"/>
</dbReference>
<accession>A0ACC5R0C5</accession>
<comment type="caution">
    <text evidence="1">The sequence shown here is derived from an EMBL/GenBank/DDBJ whole genome shotgun (WGS) entry which is preliminary data.</text>
</comment>
<reference evidence="1" key="1">
    <citation type="submission" date="2021-01" db="EMBL/GenBank/DDBJ databases">
        <authorList>
            <person name="Sun Q."/>
        </authorList>
    </citation>
    <scope>NUCLEOTIDE SEQUENCE</scope>
    <source>
        <strain evidence="1">YIM B02566</strain>
    </source>
</reference>
<sequence length="374" mass="40389">MTCRSRGLLGAFLTFLILAAPLKAWAVGPVETGLFSVTGVEVDVTDKDAATARTRAIIEAQVKAFYQLAERLGSPEAAKRLQGMDARDIGRMLRSLSIEEERSGPGRYIGKLTVRFLPGKIRELFGRYGIDVVEEQAPPLVVLPLWKGPNGLVLWEDNLWRKAWLDLKAEQSLVPIIVPLGDLQDTSAISPEEVAAGDAIKLESLMIRYEAKAVLVAIAEPDPSGGIRAVMQGDSPLGKINFDKTYTAEDGTLESAAAAAARRFDDVMLEKWRSVRLKVAAEAQARVAAEQQESRASRSMPVAVPFSGIYQWNGIRARLMATPGVVGVDVSTIAENGAVIQLAFVDSVQDLQQALSGSGLRLVQAGGTWVLQPL</sequence>
<protein>
    <submittedName>
        <fullName evidence="1">DUF2066 domain-containing protein</fullName>
    </submittedName>
</protein>
<evidence type="ECO:0000313" key="2">
    <source>
        <dbReference type="Proteomes" id="UP000616151"/>
    </source>
</evidence>
<organism evidence="1 2">
    <name type="scientific">Taklimakanibacter albus</name>
    <dbReference type="NCBI Taxonomy" id="2800327"/>
    <lineage>
        <taxon>Bacteria</taxon>
        <taxon>Pseudomonadati</taxon>
        <taxon>Pseudomonadota</taxon>
        <taxon>Alphaproteobacteria</taxon>
        <taxon>Hyphomicrobiales</taxon>
        <taxon>Aestuariivirgaceae</taxon>
        <taxon>Taklimakanibacter</taxon>
    </lineage>
</organism>
<keyword evidence="2" id="KW-1185">Reference proteome</keyword>
<proteinExistence type="predicted"/>
<evidence type="ECO:0000313" key="1">
    <source>
        <dbReference type="EMBL" id="MBK1866105.1"/>
    </source>
</evidence>